<evidence type="ECO:0000313" key="2">
    <source>
        <dbReference type="Proteomes" id="UP000826656"/>
    </source>
</evidence>
<proteinExistence type="predicted"/>
<dbReference type="EMBL" id="JAIVGD010000019">
    <property type="protein sequence ID" value="KAH0748767.1"/>
    <property type="molecule type" value="Genomic_DNA"/>
</dbReference>
<comment type="caution">
    <text evidence="1">The sequence shown here is derived from an EMBL/GenBank/DDBJ whole genome shotgun (WGS) entry which is preliminary data.</text>
</comment>
<gene>
    <name evidence="1" type="ORF">KY290_027999</name>
</gene>
<dbReference type="PANTHER" id="PTHR48040">
    <property type="entry name" value="PLEIOTROPIC DRUG RESISTANCE PROTEIN 1-LIKE ISOFORM X1"/>
    <property type="match status" value="1"/>
</dbReference>
<protein>
    <submittedName>
        <fullName evidence="1">Uncharacterized protein</fullName>
    </submittedName>
</protein>
<keyword evidence="2" id="KW-1185">Reference proteome</keyword>
<dbReference type="PANTHER" id="PTHR48040:SF35">
    <property type="entry name" value="ABC TRANSPORTER G FAMILY MEMBER 39-LIKE"/>
    <property type="match status" value="1"/>
</dbReference>
<evidence type="ECO:0000313" key="1">
    <source>
        <dbReference type="EMBL" id="KAH0748767.1"/>
    </source>
</evidence>
<dbReference type="Proteomes" id="UP000826656">
    <property type="component" value="Unassembled WGS sequence"/>
</dbReference>
<reference evidence="1 2" key="1">
    <citation type="journal article" date="2021" name="bioRxiv">
        <title>Chromosome-scale and haplotype-resolved genome assembly of a tetraploid potato cultivar.</title>
        <authorList>
            <person name="Sun H."/>
            <person name="Jiao W.-B."/>
            <person name="Krause K."/>
            <person name="Campoy J.A."/>
            <person name="Goel M."/>
            <person name="Folz-Donahue K."/>
            <person name="Kukat C."/>
            <person name="Huettel B."/>
            <person name="Schneeberger K."/>
        </authorList>
    </citation>
    <scope>NUCLEOTIDE SEQUENCE [LARGE SCALE GENOMIC DNA]</scope>
    <source>
        <strain evidence="1">SolTubOtavaFocal</strain>
        <tissue evidence="1">Leaves</tissue>
    </source>
</reference>
<organism evidence="1 2">
    <name type="scientific">Solanum tuberosum</name>
    <name type="common">Potato</name>
    <dbReference type="NCBI Taxonomy" id="4113"/>
    <lineage>
        <taxon>Eukaryota</taxon>
        <taxon>Viridiplantae</taxon>
        <taxon>Streptophyta</taxon>
        <taxon>Embryophyta</taxon>
        <taxon>Tracheophyta</taxon>
        <taxon>Spermatophyta</taxon>
        <taxon>Magnoliopsida</taxon>
        <taxon>eudicotyledons</taxon>
        <taxon>Gunneridae</taxon>
        <taxon>Pentapetalae</taxon>
        <taxon>asterids</taxon>
        <taxon>lamiids</taxon>
        <taxon>Solanales</taxon>
        <taxon>Solanaceae</taxon>
        <taxon>Solanoideae</taxon>
        <taxon>Solaneae</taxon>
        <taxon>Solanum</taxon>
    </lineage>
</organism>
<name>A0ABQ7UGP8_SOLTU</name>
<accession>A0ABQ7UGP8</accession>
<sequence length="175" mass="19851">MVMGGLVVCRDDVKKWGYWFSPLMYAQNAIEFLGKSVPPNSTVVSICKLPILSEETVTDRIANTRGEATKLSTGERRSFDIVYKKAGGNEVLRSASSRFMSSRVRSNNEADANTNRKRGMILPFYPLYIEMKDQGVTEDRLELLKGVSSGFKENWLVVPPRVPWPRVLNWHVVPR</sequence>